<protein>
    <submittedName>
        <fullName evidence="7">Yip1 domain-containing protein</fullName>
    </submittedName>
</protein>
<dbReference type="Pfam" id="PF04893">
    <property type="entry name" value="Yip1"/>
    <property type="match status" value="1"/>
</dbReference>
<evidence type="ECO:0000256" key="1">
    <source>
        <dbReference type="ARBA" id="ARBA00004141"/>
    </source>
</evidence>
<dbReference type="OrthoDB" id="2987623at2"/>
<feature type="transmembrane region" description="Helical" evidence="5">
    <location>
        <begin position="65"/>
        <end position="89"/>
    </location>
</feature>
<gene>
    <name evidence="7" type="ORF">SAMN05444487_107149</name>
</gene>
<evidence type="ECO:0000259" key="6">
    <source>
        <dbReference type="Pfam" id="PF04893"/>
    </source>
</evidence>
<keyword evidence="4 5" id="KW-0472">Membrane</keyword>
<dbReference type="AlphaFoldDB" id="A0A1H2XAS7"/>
<dbReference type="InterPro" id="IPR006977">
    <property type="entry name" value="Yip1_dom"/>
</dbReference>
<evidence type="ECO:0000313" key="7">
    <source>
        <dbReference type="EMBL" id="SDW90042.1"/>
    </source>
</evidence>
<evidence type="ECO:0000256" key="5">
    <source>
        <dbReference type="SAM" id="Phobius"/>
    </source>
</evidence>
<reference evidence="7 8" key="1">
    <citation type="submission" date="2016-10" db="EMBL/GenBank/DDBJ databases">
        <authorList>
            <person name="de Groot N.N."/>
        </authorList>
    </citation>
    <scope>NUCLEOTIDE SEQUENCE [LARGE SCALE GENOMIC DNA]</scope>
    <source>
        <strain evidence="7 8">DSM 45610</strain>
    </source>
</reference>
<keyword evidence="3 5" id="KW-1133">Transmembrane helix</keyword>
<evidence type="ECO:0000256" key="4">
    <source>
        <dbReference type="ARBA" id="ARBA00023136"/>
    </source>
</evidence>
<feature type="domain" description="Yip1" evidence="6">
    <location>
        <begin position="35"/>
        <end position="192"/>
    </location>
</feature>
<feature type="transmembrane region" description="Helical" evidence="5">
    <location>
        <begin position="109"/>
        <end position="129"/>
    </location>
</feature>
<comment type="subcellular location">
    <subcellularLocation>
        <location evidence="1">Membrane</location>
        <topology evidence="1">Multi-pass membrane protein</topology>
    </subcellularLocation>
</comment>
<name>A0A1H2XAS7_9BACL</name>
<keyword evidence="2 5" id="KW-0812">Transmembrane</keyword>
<evidence type="ECO:0000256" key="2">
    <source>
        <dbReference type="ARBA" id="ARBA00022692"/>
    </source>
</evidence>
<dbReference type="RefSeq" id="WP_091739300.1">
    <property type="nucleotide sequence ID" value="NZ_FNNQ01000007.1"/>
</dbReference>
<feature type="transmembrane region" description="Helical" evidence="5">
    <location>
        <begin position="179"/>
        <end position="203"/>
    </location>
</feature>
<accession>A0A1H2XAS7</accession>
<evidence type="ECO:0000256" key="3">
    <source>
        <dbReference type="ARBA" id="ARBA00022989"/>
    </source>
</evidence>
<organism evidence="7 8">
    <name type="scientific">Marininema mesophilum</name>
    <dbReference type="NCBI Taxonomy" id="1048340"/>
    <lineage>
        <taxon>Bacteria</taxon>
        <taxon>Bacillati</taxon>
        <taxon>Bacillota</taxon>
        <taxon>Bacilli</taxon>
        <taxon>Bacillales</taxon>
        <taxon>Thermoactinomycetaceae</taxon>
        <taxon>Marininema</taxon>
    </lineage>
</organism>
<feature type="transmembrane region" description="Helical" evidence="5">
    <location>
        <begin position="149"/>
        <end position="173"/>
    </location>
</feature>
<evidence type="ECO:0000313" key="8">
    <source>
        <dbReference type="Proteomes" id="UP000198534"/>
    </source>
</evidence>
<dbReference type="STRING" id="1048340.SAMN05444487_107149"/>
<sequence>MESINQYLRYGLLYLFVPKRVVNQSIHVSLPWYIAFGFVILFGLGFTMDQLSYQRLGDYFDSGTILLLTLGIGLGGGPLIWMILTSLFYGLGKVFKGEASWREMQTAVAVSFTPYLFKLGLWMIQLILFGNEMFTTLSPRIDHSFFLTLFYLLIFLLDAIITVWYLILLIFAVSEAHQFSAWVGFIITLVAMGCIWFVSQYIFNLTLFPI</sequence>
<dbReference type="EMBL" id="FNNQ01000007">
    <property type="protein sequence ID" value="SDW90042.1"/>
    <property type="molecule type" value="Genomic_DNA"/>
</dbReference>
<feature type="transmembrane region" description="Helical" evidence="5">
    <location>
        <begin position="32"/>
        <end position="53"/>
    </location>
</feature>
<dbReference type="Proteomes" id="UP000198534">
    <property type="component" value="Unassembled WGS sequence"/>
</dbReference>
<keyword evidence="8" id="KW-1185">Reference proteome</keyword>
<proteinExistence type="predicted"/>
<dbReference type="GO" id="GO:0016020">
    <property type="term" value="C:membrane"/>
    <property type="evidence" value="ECO:0007669"/>
    <property type="project" value="UniProtKB-SubCell"/>
</dbReference>